<protein>
    <submittedName>
        <fullName evidence="2">Uncharacterized protein</fullName>
    </submittedName>
</protein>
<proteinExistence type="predicted"/>
<dbReference type="Proteomes" id="UP000095192">
    <property type="component" value="Unassembled WGS sequence"/>
</dbReference>
<feature type="region of interest" description="Disordered" evidence="1">
    <location>
        <begin position="140"/>
        <end position="202"/>
    </location>
</feature>
<comment type="caution">
    <text evidence="2">The sequence shown here is derived from an EMBL/GenBank/DDBJ whole genome shotgun (WGS) entry which is preliminary data.</text>
</comment>
<evidence type="ECO:0000313" key="3">
    <source>
        <dbReference type="Proteomes" id="UP000095192"/>
    </source>
</evidence>
<gene>
    <name evidence="2" type="ORF">cyc_04627</name>
</gene>
<feature type="compositionally biased region" description="Basic and acidic residues" evidence="1">
    <location>
        <begin position="174"/>
        <end position="191"/>
    </location>
</feature>
<keyword evidence="3" id="KW-1185">Reference proteome</keyword>
<dbReference type="EMBL" id="JROU02001976">
    <property type="protein sequence ID" value="OEH74656.1"/>
    <property type="molecule type" value="Genomic_DNA"/>
</dbReference>
<dbReference type="InParanoid" id="A0A1D3CTZ0"/>
<accession>A0A1D3CTZ0</accession>
<evidence type="ECO:0000256" key="1">
    <source>
        <dbReference type="SAM" id="MobiDB-lite"/>
    </source>
</evidence>
<name>A0A1D3CTZ0_9EIME</name>
<dbReference type="VEuPathDB" id="ToxoDB:cyc_04627"/>
<evidence type="ECO:0000313" key="2">
    <source>
        <dbReference type="EMBL" id="OEH74656.1"/>
    </source>
</evidence>
<dbReference type="AlphaFoldDB" id="A0A1D3CTZ0"/>
<organism evidence="2 3">
    <name type="scientific">Cyclospora cayetanensis</name>
    <dbReference type="NCBI Taxonomy" id="88456"/>
    <lineage>
        <taxon>Eukaryota</taxon>
        <taxon>Sar</taxon>
        <taxon>Alveolata</taxon>
        <taxon>Apicomplexa</taxon>
        <taxon>Conoidasida</taxon>
        <taxon>Coccidia</taxon>
        <taxon>Eucoccidiorida</taxon>
        <taxon>Eimeriorina</taxon>
        <taxon>Eimeriidae</taxon>
        <taxon>Cyclospora</taxon>
    </lineage>
</organism>
<sequence length="253" mass="28046">MRANGGSAEGRNFLNASLAAGPSGRASASGSILYSHPPARNSRSRRLSTGCGWYEYGLYDVAVELTKVPLKAYELEYRERTLFSSKQLEPVELPRNQPKPVVLKFKAKPKACAPPHPSTVRVSYEPAVAPLVQPEVPALHTQSLPKKLEKGETVPPPLEKAEKKESSHNLTKVARKDKSEKHSKEKHERHDKEKKKKVMSQPPRLGASRTCFLSCTASLWCGGVAIDQKAYSAEECNWKASAFVIYKAKNCEY</sequence>
<reference evidence="2 3" key="1">
    <citation type="journal article" date="2016" name="BMC Genomics">
        <title>Comparative genomics reveals Cyclospora cayetanensis possesses coccidia-like metabolism and invasion components but unique surface antigens.</title>
        <authorList>
            <person name="Liu S."/>
            <person name="Wang L."/>
            <person name="Zheng H."/>
            <person name="Xu Z."/>
            <person name="Roellig D.M."/>
            <person name="Li N."/>
            <person name="Frace M.A."/>
            <person name="Tang K."/>
            <person name="Arrowood M.J."/>
            <person name="Moss D.M."/>
            <person name="Zhang L."/>
            <person name="Feng Y."/>
            <person name="Xiao L."/>
        </authorList>
    </citation>
    <scope>NUCLEOTIDE SEQUENCE [LARGE SCALE GENOMIC DNA]</scope>
    <source>
        <strain evidence="2 3">CHN_HEN01</strain>
    </source>
</reference>